<organism evidence="3 4">
    <name type="scientific">Rubripirellula amarantea</name>
    <dbReference type="NCBI Taxonomy" id="2527999"/>
    <lineage>
        <taxon>Bacteria</taxon>
        <taxon>Pseudomonadati</taxon>
        <taxon>Planctomycetota</taxon>
        <taxon>Planctomycetia</taxon>
        <taxon>Pirellulales</taxon>
        <taxon>Pirellulaceae</taxon>
        <taxon>Rubripirellula</taxon>
    </lineage>
</organism>
<keyword evidence="4" id="KW-1185">Reference proteome</keyword>
<dbReference type="GO" id="GO:0006281">
    <property type="term" value="P:DNA repair"/>
    <property type="evidence" value="ECO:0007669"/>
    <property type="project" value="TreeGrafter"/>
</dbReference>
<dbReference type="PANTHER" id="PTHR35369:SF3">
    <property type="entry name" value="TRANSLESION DNA SYNTHESIS-ASSOCIATED PROTEIN IMUA"/>
    <property type="match status" value="1"/>
</dbReference>
<dbReference type="RefSeq" id="WP_165440742.1">
    <property type="nucleotide sequence ID" value="NZ_SJPI01000002.1"/>
</dbReference>
<dbReference type="PANTHER" id="PTHR35369">
    <property type="entry name" value="BLR3025 PROTEIN-RELATED"/>
    <property type="match status" value="1"/>
</dbReference>
<evidence type="ECO:0000256" key="2">
    <source>
        <dbReference type="SAM" id="MobiDB-lite"/>
    </source>
</evidence>
<sequence length="375" mass="39856">MSTQQTFEFLAPPIAPTKPQRTRLTDLPGKPRFRAPSQAESQTPSQAQSQTQPQTQSPALSSVFSAPAPSPDALMRSHGASTRPSGALTRASGNQVATPVDRSAVLADLRKRAGCLSSAATQVHRADIYSTGCSGIDAMLPQGGLRIGTVTEWVSEHDSSGASAISLATIAARMKDTNVQGPLVVISEANYFYPPAAEAIGIDLKRVIWAKAQTHADTVWAIDQALRCPAVAVVWARVGGGLDDRDARRFQLAAEEGQTSAVLVRPRTVRGRPTFADVRLHVAPEMHVSQQNKTNGVLTTNQSPFVSRVTLDRCRGSASGCFVDVMIDDHGQLQAVKVPKSTIYHAPISTSSVHLASELAHPKTSSGTGSKSRRA</sequence>
<accession>A0A5C5WM73</accession>
<evidence type="ECO:0008006" key="5">
    <source>
        <dbReference type="Google" id="ProtNLM"/>
    </source>
</evidence>
<dbReference type="InterPro" id="IPR050356">
    <property type="entry name" value="SulA_CellDiv_inhibitor"/>
</dbReference>
<evidence type="ECO:0000313" key="4">
    <source>
        <dbReference type="Proteomes" id="UP000316598"/>
    </source>
</evidence>
<dbReference type="Gene3D" id="3.40.50.300">
    <property type="entry name" value="P-loop containing nucleotide triphosphate hydrolases"/>
    <property type="match status" value="1"/>
</dbReference>
<protein>
    <recommendedName>
        <fullName evidence="5">Recombinase A</fullName>
    </recommendedName>
</protein>
<dbReference type="AlphaFoldDB" id="A0A5C5WM73"/>
<dbReference type="Proteomes" id="UP000316598">
    <property type="component" value="Unassembled WGS sequence"/>
</dbReference>
<dbReference type="EMBL" id="SJPI01000002">
    <property type="protein sequence ID" value="TWT51191.1"/>
    <property type="molecule type" value="Genomic_DNA"/>
</dbReference>
<feature type="compositionally biased region" description="Polar residues" evidence="2">
    <location>
        <begin position="363"/>
        <end position="375"/>
    </location>
</feature>
<evidence type="ECO:0000256" key="1">
    <source>
        <dbReference type="ARBA" id="ARBA00022763"/>
    </source>
</evidence>
<gene>
    <name evidence="3" type="ORF">Pla22_39680</name>
</gene>
<feature type="region of interest" description="Disordered" evidence="2">
    <location>
        <begin position="354"/>
        <end position="375"/>
    </location>
</feature>
<reference evidence="3 4" key="1">
    <citation type="submission" date="2019-02" db="EMBL/GenBank/DDBJ databases">
        <title>Deep-cultivation of Planctomycetes and their phenomic and genomic characterization uncovers novel biology.</title>
        <authorList>
            <person name="Wiegand S."/>
            <person name="Jogler M."/>
            <person name="Boedeker C."/>
            <person name="Pinto D."/>
            <person name="Vollmers J."/>
            <person name="Rivas-Marin E."/>
            <person name="Kohn T."/>
            <person name="Peeters S.H."/>
            <person name="Heuer A."/>
            <person name="Rast P."/>
            <person name="Oberbeckmann S."/>
            <person name="Bunk B."/>
            <person name="Jeske O."/>
            <person name="Meyerdierks A."/>
            <person name="Storesund J.E."/>
            <person name="Kallscheuer N."/>
            <person name="Luecker S."/>
            <person name="Lage O.M."/>
            <person name="Pohl T."/>
            <person name="Merkel B.J."/>
            <person name="Hornburger P."/>
            <person name="Mueller R.-W."/>
            <person name="Bruemmer F."/>
            <person name="Labrenz M."/>
            <person name="Spormann A.M."/>
            <person name="Op Den Camp H."/>
            <person name="Overmann J."/>
            <person name="Amann R."/>
            <person name="Jetten M.S.M."/>
            <person name="Mascher T."/>
            <person name="Medema M.H."/>
            <person name="Devos D.P."/>
            <person name="Kaster A.-K."/>
            <person name="Ovreas L."/>
            <person name="Rohde M."/>
            <person name="Galperin M.Y."/>
            <person name="Jogler C."/>
        </authorList>
    </citation>
    <scope>NUCLEOTIDE SEQUENCE [LARGE SCALE GENOMIC DNA]</scope>
    <source>
        <strain evidence="3 4">Pla22</strain>
    </source>
</reference>
<evidence type="ECO:0000313" key="3">
    <source>
        <dbReference type="EMBL" id="TWT51191.1"/>
    </source>
</evidence>
<dbReference type="InterPro" id="IPR027417">
    <property type="entry name" value="P-loop_NTPase"/>
</dbReference>
<proteinExistence type="predicted"/>
<keyword evidence="1" id="KW-0227">DNA damage</keyword>
<name>A0A5C5WM73_9BACT</name>
<comment type="caution">
    <text evidence="3">The sequence shown here is derived from an EMBL/GenBank/DDBJ whole genome shotgun (WGS) entry which is preliminary data.</text>
</comment>
<feature type="region of interest" description="Disordered" evidence="2">
    <location>
        <begin position="1"/>
        <end position="97"/>
    </location>
</feature>
<feature type="compositionally biased region" description="Low complexity" evidence="2">
    <location>
        <begin position="35"/>
        <end position="62"/>
    </location>
</feature>
<dbReference type="SUPFAM" id="SSF52540">
    <property type="entry name" value="P-loop containing nucleoside triphosphate hydrolases"/>
    <property type="match status" value="1"/>
</dbReference>